<dbReference type="GO" id="GO:0016787">
    <property type="term" value="F:hydrolase activity"/>
    <property type="evidence" value="ECO:0007669"/>
    <property type="project" value="UniProtKB-KW"/>
</dbReference>
<sequence length="250" mass="28198">MNAFDECMRLEQDRKSRSAVKQFCEQNFISQTTVREISVLRREFMSPLISIGFLPLDSTPKTVSLNVNSDNLNLIKSIIVGGLWPRVARVHLPKSAIKFDKVQAGTVQRENLAKEYKIYDLQEGRVFLHPGSILFGNAAWKSPFLVYFQKHMSTKLYLRDATEVPLFAILLFGGPVSVNHVGGGLTVRSKDSNIKLKAWPRIGILVNQLRRLLDIQLSESVEQGTLVDQRHDNFLLTAMLSLLTNDGLSD</sequence>
<dbReference type="InterPro" id="IPR011709">
    <property type="entry name" value="DEAD-box_helicase_OB_fold"/>
</dbReference>
<name>A0ABR3A5D3_9AGAR</name>
<keyword evidence="2" id="KW-0378">Hydrolase</keyword>
<dbReference type="Proteomes" id="UP001437256">
    <property type="component" value="Unassembled WGS sequence"/>
</dbReference>
<accession>A0ABR3A5D3</accession>
<organism evidence="2 3">
    <name type="scientific">Marasmius tenuissimus</name>
    <dbReference type="NCBI Taxonomy" id="585030"/>
    <lineage>
        <taxon>Eukaryota</taxon>
        <taxon>Fungi</taxon>
        <taxon>Dikarya</taxon>
        <taxon>Basidiomycota</taxon>
        <taxon>Agaricomycotina</taxon>
        <taxon>Agaricomycetes</taxon>
        <taxon>Agaricomycetidae</taxon>
        <taxon>Agaricales</taxon>
        <taxon>Marasmiineae</taxon>
        <taxon>Marasmiaceae</taxon>
        <taxon>Marasmius</taxon>
    </lineage>
</organism>
<proteinExistence type="predicted"/>
<feature type="domain" description="DEAD-box helicase OB fold" evidence="1">
    <location>
        <begin position="75"/>
        <end position="175"/>
    </location>
</feature>
<dbReference type="GO" id="GO:0003724">
    <property type="term" value="F:RNA helicase activity"/>
    <property type="evidence" value="ECO:0007669"/>
    <property type="project" value="UniProtKB-EC"/>
</dbReference>
<keyword evidence="2" id="KW-0547">Nucleotide-binding</keyword>
<comment type="caution">
    <text evidence="2">The sequence shown here is derived from an EMBL/GenBank/DDBJ whole genome shotgun (WGS) entry which is preliminary data.</text>
</comment>
<reference evidence="2 3" key="1">
    <citation type="submission" date="2024-05" db="EMBL/GenBank/DDBJ databases">
        <title>A draft genome resource for the thread blight pathogen Marasmius tenuissimus strain MS-2.</title>
        <authorList>
            <person name="Yulfo-Soto G.E."/>
            <person name="Baruah I.K."/>
            <person name="Amoako-Attah I."/>
            <person name="Bukari Y."/>
            <person name="Meinhardt L.W."/>
            <person name="Bailey B.A."/>
            <person name="Cohen S.P."/>
        </authorList>
    </citation>
    <scope>NUCLEOTIDE SEQUENCE [LARGE SCALE GENOMIC DNA]</scope>
    <source>
        <strain evidence="2 3">MS-2</strain>
    </source>
</reference>
<protein>
    <submittedName>
        <fullName evidence="2">ATP-dependent RNA helicase ucp12</fullName>
        <ecNumber evidence="2">3.6.4.13</ecNumber>
    </submittedName>
</protein>
<keyword evidence="2" id="KW-0347">Helicase</keyword>
<evidence type="ECO:0000259" key="1">
    <source>
        <dbReference type="Pfam" id="PF07717"/>
    </source>
</evidence>
<dbReference type="EC" id="3.6.4.13" evidence="2"/>
<keyword evidence="3" id="KW-1185">Reference proteome</keyword>
<dbReference type="Pfam" id="PF07717">
    <property type="entry name" value="OB_NTP_bind"/>
    <property type="match status" value="1"/>
</dbReference>
<gene>
    <name evidence="2" type="primary">ucp12_2</name>
    <name evidence="2" type="ORF">AAF712_004314</name>
</gene>
<evidence type="ECO:0000313" key="2">
    <source>
        <dbReference type="EMBL" id="KAL0068599.1"/>
    </source>
</evidence>
<keyword evidence="2" id="KW-0067">ATP-binding</keyword>
<evidence type="ECO:0000313" key="3">
    <source>
        <dbReference type="Proteomes" id="UP001437256"/>
    </source>
</evidence>
<dbReference type="EMBL" id="JBBXMP010000017">
    <property type="protein sequence ID" value="KAL0068599.1"/>
    <property type="molecule type" value="Genomic_DNA"/>
</dbReference>